<comment type="caution">
    <text evidence="4">The sequence shown here is derived from an EMBL/GenBank/DDBJ whole genome shotgun (WGS) entry which is preliminary data.</text>
</comment>
<dbReference type="PANTHER" id="PTHR12320">
    <property type="entry name" value="PROTEIN PHOSPHATASE 2C"/>
    <property type="match status" value="1"/>
</dbReference>
<evidence type="ECO:0000256" key="1">
    <source>
        <dbReference type="ARBA" id="ARBA00006702"/>
    </source>
</evidence>
<dbReference type="GO" id="GO:0046872">
    <property type="term" value="F:metal ion binding"/>
    <property type="evidence" value="ECO:0007669"/>
    <property type="project" value="UniProtKB-UniRule"/>
</dbReference>
<protein>
    <recommendedName>
        <fullName evidence="2">Protein phosphatase</fullName>
        <ecNumber evidence="2">3.1.3.16</ecNumber>
    </recommendedName>
</protein>
<dbReference type="AlphaFoldDB" id="A0A814IJX1"/>
<name>A0A814IJX1_9BILA</name>
<keyword evidence="2" id="KW-0464">Manganese</keyword>
<dbReference type="PANTHER" id="PTHR12320:SF1">
    <property type="entry name" value="PROTEIN PHOSPHATASE PTC7 HOMOLOG"/>
    <property type="match status" value="1"/>
</dbReference>
<dbReference type="PROSITE" id="PS51746">
    <property type="entry name" value="PPM_2"/>
    <property type="match status" value="1"/>
</dbReference>
<dbReference type="Proteomes" id="UP000663879">
    <property type="component" value="Unassembled WGS sequence"/>
</dbReference>
<dbReference type="SUPFAM" id="SSF81606">
    <property type="entry name" value="PP2C-like"/>
    <property type="match status" value="1"/>
</dbReference>
<keyword evidence="2" id="KW-0904">Protein phosphatase</keyword>
<evidence type="ECO:0000259" key="3">
    <source>
        <dbReference type="PROSITE" id="PS51746"/>
    </source>
</evidence>
<dbReference type="EMBL" id="CAJNOC010004497">
    <property type="protein sequence ID" value="CAF1023739.1"/>
    <property type="molecule type" value="Genomic_DNA"/>
</dbReference>
<dbReference type="InterPro" id="IPR001932">
    <property type="entry name" value="PPM-type_phosphatase-like_dom"/>
</dbReference>
<keyword evidence="2" id="KW-0378">Hydrolase</keyword>
<dbReference type="InterPro" id="IPR036457">
    <property type="entry name" value="PPM-type-like_dom_sf"/>
</dbReference>
<sequence>MSNNFKTSQTEPVHLLNNTGFNYLSQKLAQNQNTLRVKPPSQANHNPFNQQYGSIGRNHRIPMYPSTAFLPINNYQKNLENYLTRSAVISNSANNYPPLQQFCVRFAVNGLSKFTKGNNIPQQNRSIQAGDFGDDSGMIAENSNCIVIGLADGAGGNRNIGIDPKIFSRSLLGYSVEILKNENILPNQMAKLACKSIHILESKHIDGSGTLCLLALNKRNNFIHSLNIGDSGFRLIRNGSIVHKSKATMAGSSPKQLYVSESSNYSGISFVTEDEIRQDSDLGEFEAHKNDIIVLSSDGLYDVVSDNVIEQIVNSYDEKDLQSMADELLSKAMKSYVHTQRDDILIM</sequence>
<keyword evidence="5" id="KW-1185">Reference proteome</keyword>
<evidence type="ECO:0000313" key="5">
    <source>
        <dbReference type="Proteomes" id="UP000663879"/>
    </source>
</evidence>
<reference evidence="4" key="1">
    <citation type="submission" date="2021-02" db="EMBL/GenBank/DDBJ databases">
        <authorList>
            <person name="Nowell W R."/>
        </authorList>
    </citation>
    <scope>NUCLEOTIDE SEQUENCE</scope>
    <source>
        <strain evidence="4">Ploen Becks lab</strain>
    </source>
</reference>
<dbReference type="InterPro" id="IPR039123">
    <property type="entry name" value="PPTC7"/>
</dbReference>
<gene>
    <name evidence="4" type="ORF">OXX778_LOCUS17510</name>
</gene>
<dbReference type="SMART" id="SM00332">
    <property type="entry name" value="PP2Cc"/>
    <property type="match status" value="1"/>
</dbReference>
<dbReference type="Pfam" id="PF13672">
    <property type="entry name" value="PP2C_2"/>
    <property type="match status" value="1"/>
</dbReference>
<accession>A0A814IJX1</accession>
<dbReference type="Gene3D" id="3.60.40.10">
    <property type="entry name" value="PPM-type phosphatase domain"/>
    <property type="match status" value="1"/>
</dbReference>
<evidence type="ECO:0000256" key="2">
    <source>
        <dbReference type="RuleBase" id="RU366020"/>
    </source>
</evidence>
<dbReference type="GO" id="GO:0004722">
    <property type="term" value="F:protein serine/threonine phosphatase activity"/>
    <property type="evidence" value="ECO:0007669"/>
    <property type="project" value="UniProtKB-EC"/>
</dbReference>
<dbReference type="EC" id="3.1.3.16" evidence="2"/>
<comment type="catalytic activity">
    <reaction evidence="2">
        <text>O-phospho-L-threonyl-[protein] + H2O = L-threonyl-[protein] + phosphate</text>
        <dbReference type="Rhea" id="RHEA:47004"/>
        <dbReference type="Rhea" id="RHEA-COMP:11060"/>
        <dbReference type="Rhea" id="RHEA-COMP:11605"/>
        <dbReference type="ChEBI" id="CHEBI:15377"/>
        <dbReference type="ChEBI" id="CHEBI:30013"/>
        <dbReference type="ChEBI" id="CHEBI:43474"/>
        <dbReference type="ChEBI" id="CHEBI:61977"/>
        <dbReference type="EC" id="3.1.3.16"/>
    </reaction>
</comment>
<proteinExistence type="inferred from homology"/>
<comment type="similarity">
    <text evidence="1 2">Belongs to the PP2C family.</text>
</comment>
<feature type="non-terminal residue" evidence="4">
    <location>
        <position position="1"/>
    </location>
</feature>
<organism evidence="4 5">
    <name type="scientific">Brachionus calyciflorus</name>
    <dbReference type="NCBI Taxonomy" id="104777"/>
    <lineage>
        <taxon>Eukaryota</taxon>
        <taxon>Metazoa</taxon>
        <taxon>Spiralia</taxon>
        <taxon>Gnathifera</taxon>
        <taxon>Rotifera</taxon>
        <taxon>Eurotatoria</taxon>
        <taxon>Monogononta</taxon>
        <taxon>Pseudotrocha</taxon>
        <taxon>Ploima</taxon>
        <taxon>Brachionidae</taxon>
        <taxon>Brachionus</taxon>
    </lineage>
</organism>
<evidence type="ECO:0000313" key="4">
    <source>
        <dbReference type="EMBL" id="CAF1023739.1"/>
    </source>
</evidence>
<keyword evidence="2" id="KW-0460">Magnesium</keyword>
<dbReference type="OrthoDB" id="60843at2759"/>
<comment type="cofactor">
    <cofactor evidence="2">
        <name>Mn(2+)</name>
        <dbReference type="ChEBI" id="CHEBI:29035"/>
    </cofactor>
</comment>
<keyword evidence="2" id="KW-0479">Metal-binding</keyword>
<comment type="cofactor">
    <cofactor evidence="2">
        <name>Mg(2+)</name>
        <dbReference type="ChEBI" id="CHEBI:18420"/>
    </cofactor>
</comment>
<feature type="domain" description="PPM-type phosphatase" evidence="3">
    <location>
        <begin position="105"/>
        <end position="347"/>
    </location>
</feature>
<comment type="catalytic activity">
    <reaction evidence="2">
        <text>O-phospho-L-seryl-[protein] + H2O = L-seryl-[protein] + phosphate</text>
        <dbReference type="Rhea" id="RHEA:20629"/>
        <dbReference type="Rhea" id="RHEA-COMP:9863"/>
        <dbReference type="Rhea" id="RHEA-COMP:11604"/>
        <dbReference type="ChEBI" id="CHEBI:15377"/>
        <dbReference type="ChEBI" id="CHEBI:29999"/>
        <dbReference type="ChEBI" id="CHEBI:43474"/>
        <dbReference type="ChEBI" id="CHEBI:83421"/>
        <dbReference type="EC" id="3.1.3.16"/>
    </reaction>
</comment>